<evidence type="ECO:0000313" key="3">
    <source>
        <dbReference type="EMBL" id="KWS02918.1"/>
    </source>
</evidence>
<dbReference type="InterPro" id="IPR046519">
    <property type="entry name" value="X-Tfes_XVIPCD"/>
</dbReference>
<sequence length="499" mass="56113">MGTYRQTLSSGGQVQLATWDDMQPPVHGPDLQQRAWNPDASRTGLAFYDSTVHYMRNDWASANMDVVPVSAGQHNLLLYRNRESDTWHTAEALDIDHVQPWKQHLHDVGTRSMADAQQAYNDVGNLRALPGVINRARTSAERALEQGLDSEAWRNWSDQHFRYDPNEAHPAFDPQRDAARRTATTLNQPWTLEDGRSTLSFDTRVQGKWFEHQLSQHYAGSVEMVSDEDGSRRNVHLFQCPVTRQLVTRDAFDIDHVRPFEDVARERLEQSGGSISKAEALNLYNDTGNLRLVSRSANCSHEWELDAHGEYRDREAPETDEDRAFIEHGPVTEQDQHALDDLRGMLDRNAHPTRTFGDDAPVHTPQVHYRLNDERNPDHALFGQARQQMGVLNGQHGWNLGEQQLDNASAALTVAAKQNHLPAIDSVLFQQPDKLFAVRGQGEAMQWAGVDAQAAINKPIALSSREACEIAPTVQAPPIAQAQGMDVDVQPMQISRHGH</sequence>
<protein>
    <submittedName>
        <fullName evidence="3">Uncharacterized protein</fullName>
    </submittedName>
</protein>
<feature type="domain" description="Toxin YqcG C-terminal" evidence="1">
    <location>
        <begin position="240"/>
        <end position="304"/>
    </location>
</feature>
<dbReference type="Pfam" id="PF14410">
    <property type="entry name" value="GH-E"/>
    <property type="match status" value="1"/>
</dbReference>
<proteinExistence type="predicted"/>
<organism evidence="3 4">
    <name type="scientific">Lysobacter capsici AZ78</name>
    <dbReference type="NCBI Taxonomy" id="1444315"/>
    <lineage>
        <taxon>Bacteria</taxon>
        <taxon>Pseudomonadati</taxon>
        <taxon>Pseudomonadota</taxon>
        <taxon>Gammaproteobacteria</taxon>
        <taxon>Lysobacterales</taxon>
        <taxon>Lysobacteraceae</taxon>
        <taxon>Lysobacter</taxon>
    </lineage>
</organism>
<keyword evidence="4" id="KW-1185">Reference proteome</keyword>
<gene>
    <name evidence="3" type="ORF">AZ78_0464</name>
</gene>
<feature type="domain" description="X-Tfes XVIPCD" evidence="2">
    <location>
        <begin position="373"/>
        <end position="467"/>
    </location>
</feature>
<dbReference type="RefSeq" id="WP_036107264.1">
    <property type="nucleotide sequence ID" value="NZ_JAJA02000001.1"/>
</dbReference>
<dbReference type="AlphaFoldDB" id="A0A120AFE9"/>
<name>A0A120AFE9_9GAMM</name>
<reference evidence="3 4" key="1">
    <citation type="journal article" date="2014" name="Genome Announc.">
        <title>Draft Genome Sequence of Lysobacter capsici AZ78, a Bacterium Antagonistic to Plant-Pathogenic Oomycetes.</title>
        <authorList>
            <person name="Puopolo G."/>
            <person name="Sonego P."/>
            <person name="Engelen K."/>
            <person name="Pertot I."/>
        </authorList>
    </citation>
    <scope>NUCLEOTIDE SEQUENCE [LARGE SCALE GENOMIC DNA]</scope>
    <source>
        <strain evidence="3 4">AZ78</strain>
    </source>
</reference>
<dbReference type="Proteomes" id="UP000023435">
    <property type="component" value="Unassembled WGS sequence"/>
</dbReference>
<dbReference type="EMBL" id="JAJA02000001">
    <property type="protein sequence ID" value="KWS02918.1"/>
    <property type="molecule type" value="Genomic_DNA"/>
</dbReference>
<evidence type="ECO:0000259" key="2">
    <source>
        <dbReference type="Pfam" id="PF20410"/>
    </source>
</evidence>
<accession>A0A120AFE9</accession>
<evidence type="ECO:0000313" key="4">
    <source>
        <dbReference type="Proteomes" id="UP000023435"/>
    </source>
</evidence>
<comment type="caution">
    <text evidence="3">The sequence shown here is derived from an EMBL/GenBank/DDBJ whole genome shotgun (WGS) entry which is preliminary data.</text>
</comment>
<dbReference type="OrthoDB" id="6015565at2"/>
<dbReference type="Pfam" id="PF20410">
    <property type="entry name" value="X-Tfes_XVIPCD"/>
    <property type="match status" value="1"/>
</dbReference>
<dbReference type="InterPro" id="IPR026835">
    <property type="entry name" value="YqcG_C"/>
</dbReference>
<evidence type="ECO:0000259" key="1">
    <source>
        <dbReference type="Pfam" id="PF14410"/>
    </source>
</evidence>